<dbReference type="AlphaFoldDB" id="A0A2P2KX47"/>
<dbReference type="InterPro" id="IPR011989">
    <property type="entry name" value="ARM-like"/>
</dbReference>
<reference evidence="1" key="1">
    <citation type="submission" date="2018-02" db="EMBL/GenBank/DDBJ databases">
        <title>Rhizophora mucronata_Transcriptome.</title>
        <authorList>
            <person name="Meera S.P."/>
            <person name="Sreeshan A."/>
            <person name="Augustine A."/>
        </authorList>
    </citation>
    <scope>NUCLEOTIDE SEQUENCE</scope>
    <source>
        <tissue evidence="1">Leaf</tissue>
    </source>
</reference>
<organism evidence="1">
    <name type="scientific">Rhizophora mucronata</name>
    <name type="common">Asiatic mangrove</name>
    <dbReference type="NCBI Taxonomy" id="61149"/>
    <lineage>
        <taxon>Eukaryota</taxon>
        <taxon>Viridiplantae</taxon>
        <taxon>Streptophyta</taxon>
        <taxon>Embryophyta</taxon>
        <taxon>Tracheophyta</taxon>
        <taxon>Spermatophyta</taxon>
        <taxon>Magnoliopsida</taxon>
        <taxon>eudicotyledons</taxon>
        <taxon>Gunneridae</taxon>
        <taxon>Pentapetalae</taxon>
        <taxon>rosids</taxon>
        <taxon>fabids</taxon>
        <taxon>Malpighiales</taxon>
        <taxon>Rhizophoraceae</taxon>
        <taxon>Rhizophora</taxon>
    </lineage>
</organism>
<dbReference type="PANTHER" id="PTHR10698:SF0">
    <property type="entry name" value="V-TYPE PROTON ATPASE SUBUNIT H"/>
    <property type="match status" value="1"/>
</dbReference>
<proteinExistence type="predicted"/>
<evidence type="ECO:0000313" key="1">
    <source>
        <dbReference type="EMBL" id="MBX10293.1"/>
    </source>
</evidence>
<dbReference type="SUPFAM" id="SSF48371">
    <property type="entry name" value="ARM repeat"/>
    <property type="match status" value="1"/>
</dbReference>
<accession>A0A2P2KX47</accession>
<dbReference type="GO" id="GO:0000221">
    <property type="term" value="C:vacuolar proton-transporting V-type ATPase, V1 domain"/>
    <property type="evidence" value="ECO:0007669"/>
    <property type="project" value="InterPro"/>
</dbReference>
<name>A0A2P2KX47_RHIMU</name>
<dbReference type="Gene3D" id="1.25.10.10">
    <property type="entry name" value="Leucine-rich Repeat Variant"/>
    <property type="match status" value="1"/>
</dbReference>
<dbReference type="InterPro" id="IPR016024">
    <property type="entry name" value="ARM-type_fold"/>
</dbReference>
<dbReference type="EMBL" id="GGEC01029809">
    <property type="protein sequence ID" value="MBX10293.1"/>
    <property type="molecule type" value="Transcribed_RNA"/>
</dbReference>
<protein>
    <submittedName>
        <fullName evidence="1">V-type proton ATPase subunit H</fullName>
    </submittedName>
</protein>
<dbReference type="Pfam" id="PF03224">
    <property type="entry name" value="V-ATPase_H_N"/>
    <property type="match status" value="1"/>
</dbReference>
<dbReference type="InterPro" id="IPR004908">
    <property type="entry name" value="ATPase_V1-cplx_hsu"/>
</dbReference>
<dbReference type="GO" id="GO:0046961">
    <property type="term" value="F:proton-transporting ATPase activity, rotational mechanism"/>
    <property type="evidence" value="ECO:0007669"/>
    <property type="project" value="InterPro"/>
</dbReference>
<dbReference type="PANTHER" id="PTHR10698">
    <property type="entry name" value="V-TYPE PROTON ATPASE SUBUNIT H"/>
    <property type="match status" value="1"/>
</dbReference>
<sequence length="60" mass="7153">MDHAELTTEQVLKRDIPWETYMTTRLISGTDLQLLRRYDNRSEIYRAQLLDDVIQLLIST</sequence>